<dbReference type="Gene3D" id="3.40.50.2020">
    <property type="match status" value="1"/>
</dbReference>
<gene>
    <name evidence="15" type="ORF">IPP15_16315</name>
</gene>
<evidence type="ECO:0000256" key="1">
    <source>
        <dbReference type="ARBA" id="ARBA00005446"/>
    </source>
</evidence>
<dbReference type="InterPro" id="IPR011545">
    <property type="entry name" value="DEAD/DEAH_box_helicase_dom"/>
</dbReference>
<organism evidence="15 16">
    <name type="scientific">Candidatus Opimibacter skivensis</name>
    <dbReference type="NCBI Taxonomy" id="2982028"/>
    <lineage>
        <taxon>Bacteria</taxon>
        <taxon>Pseudomonadati</taxon>
        <taxon>Bacteroidota</taxon>
        <taxon>Saprospiria</taxon>
        <taxon>Saprospirales</taxon>
        <taxon>Saprospiraceae</taxon>
        <taxon>Candidatus Opimibacter</taxon>
    </lineage>
</organism>
<proteinExistence type="inferred from homology"/>
<dbReference type="Gene3D" id="3.40.50.300">
    <property type="entry name" value="P-loop containing nucleotide triphosphate hydrolases"/>
    <property type="match status" value="2"/>
</dbReference>
<dbReference type="PROSITE" id="PS51192">
    <property type="entry name" value="HELICASE_ATP_BIND_1"/>
    <property type="match status" value="1"/>
</dbReference>
<dbReference type="InterPro" id="IPR014001">
    <property type="entry name" value="Helicase_ATP-bd"/>
</dbReference>
<evidence type="ECO:0000256" key="6">
    <source>
        <dbReference type="ARBA" id="ARBA00022840"/>
    </source>
</evidence>
<comment type="similarity">
    <text evidence="1">Belongs to the helicase family. RecQ subfamily.</text>
</comment>
<comment type="caution">
    <text evidence="15">The sequence shown here is derived from an EMBL/GenBank/DDBJ whole genome shotgun (WGS) entry which is preliminary data.</text>
</comment>
<evidence type="ECO:0000259" key="14">
    <source>
        <dbReference type="PROSITE" id="PS51194"/>
    </source>
</evidence>
<keyword evidence="4 15" id="KW-0378">Hydrolase</keyword>
<evidence type="ECO:0000256" key="5">
    <source>
        <dbReference type="ARBA" id="ARBA00022806"/>
    </source>
</evidence>
<dbReference type="InterPro" id="IPR032284">
    <property type="entry name" value="RecQ_Zn-bd"/>
</dbReference>
<comment type="catalytic activity">
    <reaction evidence="9">
        <text>Couples ATP hydrolysis with the unwinding of duplex DNA by translocating in the 3'-5' direction.</text>
        <dbReference type="EC" id="5.6.2.4"/>
    </reaction>
</comment>
<dbReference type="InterPro" id="IPR001650">
    <property type="entry name" value="Helicase_C-like"/>
</dbReference>
<sequence length="672" mass="76285">MLRHQAEIQLQKLFGFPYFRDLQWEVIEQLLSGQRILFIEKTGYGKSLCFQFPATQLQGLTIVFSPLIALMRDQVRSMKEKGIKAASINYNQSIEENNEIIRQAQNNQLDLLYISPERMENALWISAAREMNIALVVIDEAHCISIWGQSFRPNYRRIVNLVKLLPKSFPVLATTATATPRVQEDIVEQVGVDLKVIRGQLLRPNIHLSVVIVHSEEEKHYWLAEYLPQLPKTGIIYTGITVDTDIYAKWANFIGLKAVAYSGKLDAESRKRIETSFMDNQYDCVVSTNALGMGIDKPDIRFIIHTQIPQSPIHYYQEIGRAGRDGLPAFAILLYNPEKDLELPRSFIEGTKPSIRKYERVMAATKKALMGLHEIIREVNLKQTQVHVILADLVEQGILLEQQGKSKKYFYNPSAPLLDAGKFELLRSIQLEELDKMIEYTNLDSCRMQYLCGYLGDTKQSSCGICDVDTKHLDALHVTEGRKEKLINFRETYFPILDLETEKSKLINGVAAAYYGFSNVGAAIHFSKYEGGGDFPDWLLKLTLKAFRLHYKDITFDLILYVPPTESGNLVKNFAVKVGSVLNIPVSHGLIKKAPTEPQKILESGIIKKENVKDKFIYTLPEELTNKKVLLIDDIFDSGYTMKEIGRYLTSLGVQTIAPLVIARTIGGDLKE</sequence>
<keyword evidence="2" id="KW-0479">Metal-binding</keyword>
<keyword evidence="3" id="KW-0547">Nucleotide-binding</keyword>
<evidence type="ECO:0000256" key="7">
    <source>
        <dbReference type="ARBA" id="ARBA00023125"/>
    </source>
</evidence>
<dbReference type="InterPro" id="IPR000836">
    <property type="entry name" value="PRTase_dom"/>
</dbReference>
<evidence type="ECO:0000256" key="9">
    <source>
        <dbReference type="ARBA" id="ARBA00034617"/>
    </source>
</evidence>
<dbReference type="GO" id="GO:0006310">
    <property type="term" value="P:DNA recombination"/>
    <property type="evidence" value="ECO:0007669"/>
    <property type="project" value="InterPro"/>
</dbReference>
<dbReference type="Pfam" id="PF00156">
    <property type="entry name" value="Pribosyltran"/>
    <property type="match status" value="1"/>
</dbReference>
<evidence type="ECO:0000256" key="12">
    <source>
        <dbReference type="ARBA" id="ARBA00044550"/>
    </source>
</evidence>
<dbReference type="GO" id="GO:0005524">
    <property type="term" value="F:ATP binding"/>
    <property type="evidence" value="ECO:0007669"/>
    <property type="project" value="UniProtKB-KW"/>
</dbReference>
<evidence type="ECO:0000256" key="8">
    <source>
        <dbReference type="ARBA" id="ARBA00023235"/>
    </source>
</evidence>
<dbReference type="InterPro" id="IPR027417">
    <property type="entry name" value="P-loop_NTPase"/>
</dbReference>
<feature type="domain" description="Helicase ATP-binding" evidence="13">
    <location>
        <begin position="27"/>
        <end position="196"/>
    </location>
</feature>
<evidence type="ECO:0000256" key="2">
    <source>
        <dbReference type="ARBA" id="ARBA00022723"/>
    </source>
</evidence>
<feature type="domain" description="Helicase C-terminal" evidence="14">
    <location>
        <begin position="222"/>
        <end position="369"/>
    </location>
</feature>
<dbReference type="Proteomes" id="UP000808337">
    <property type="component" value="Unassembled WGS sequence"/>
</dbReference>
<dbReference type="EC" id="5.6.2.4" evidence="10"/>
<dbReference type="InterPro" id="IPR029057">
    <property type="entry name" value="PRTase-like"/>
</dbReference>
<protein>
    <recommendedName>
        <fullName evidence="11">ATP-dependent DNA helicase RecQ</fullName>
        <ecNumber evidence="10">5.6.2.4</ecNumber>
    </recommendedName>
    <alternativeName>
        <fullName evidence="12">DNA 3'-5' helicase RecQ</fullName>
    </alternativeName>
</protein>
<dbReference type="EMBL" id="JADKGY010000029">
    <property type="protein sequence ID" value="MBK9983904.1"/>
    <property type="molecule type" value="Genomic_DNA"/>
</dbReference>
<evidence type="ECO:0000259" key="13">
    <source>
        <dbReference type="PROSITE" id="PS51192"/>
    </source>
</evidence>
<accession>A0A9D7XNY6</accession>
<evidence type="ECO:0000313" key="15">
    <source>
        <dbReference type="EMBL" id="MBK9983904.1"/>
    </source>
</evidence>
<dbReference type="GO" id="GO:0046872">
    <property type="term" value="F:metal ion binding"/>
    <property type="evidence" value="ECO:0007669"/>
    <property type="project" value="UniProtKB-KW"/>
</dbReference>
<name>A0A9D7XNY6_9BACT</name>
<dbReference type="SUPFAM" id="SSF53271">
    <property type="entry name" value="PRTase-like"/>
    <property type="match status" value="1"/>
</dbReference>
<dbReference type="GO" id="GO:0043138">
    <property type="term" value="F:3'-5' DNA helicase activity"/>
    <property type="evidence" value="ECO:0007669"/>
    <property type="project" value="UniProtKB-EC"/>
</dbReference>
<dbReference type="Pfam" id="PF00270">
    <property type="entry name" value="DEAD"/>
    <property type="match status" value="1"/>
</dbReference>
<dbReference type="SMART" id="SM00487">
    <property type="entry name" value="DEXDc"/>
    <property type="match status" value="1"/>
</dbReference>
<dbReference type="GO" id="GO:0003677">
    <property type="term" value="F:DNA binding"/>
    <property type="evidence" value="ECO:0007669"/>
    <property type="project" value="UniProtKB-KW"/>
</dbReference>
<dbReference type="PANTHER" id="PTHR13710:SF105">
    <property type="entry name" value="ATP-DEPENDENT DNA HELICASE Q1"/>
    <property type="match status" value="1"/>
</dbReference>
<dbReference type="SUPFAM" id="SSF52540">
    <property type="entry name" value="P-loop containing nucleoside triphosphate hydrolases"/>
    <property type="match status" value="1"/>
</dbReference>
<keyword evidence="7" id="KW-0238">DNA-binding</keyword>
<dbReference type="PROSITE" id="PS51194">
    <property type="entry name" value="HELICASE_CTER"/>
    <property type="match status" value="1"/>
</dbReference>
<dbReference type="CDD" id="cd06223">
    <property type="entry name" value="PRTases_typeI"/>
    <property type="match status" value="1"/>
</dbReference>
<keyword evidence="5 15" id="KW-0347">Helicase</keyword>
<dbReference type="NCBIfam" id="TIGR00614">
    <property type="entry name" value="recQ_fam"/>
    <property type="match status" value="1"/>
</dbReference>
<dbReference type="AlphaFoldDB" id="A0A9D7XNY6"/>
<dbReference type="GO" id="GO:0006281">
    <property type="term" value="P:DNA repair"/>
    <property type="evidence" value="ECO:0007669"/>
    <property type="project" value="TreeGrafter"/>
</dbReference>
<evidence type="ECO:0000313" key="16">
    <source>
        <dbReference type="Proteomes" id="UP000808337"/>
    </source>
</evidence>
<dbReference type="PROSITE" id="PS00690">
    <property type="entry name" value="DEAH_ATP_HELICASE"/>
    <property type="match status" value="1"/>
</dbReference>
<keyword evidence="8" id="KW-0413">Isomerase</keyword>
<dbReference type="GO" id="GO:0043590">
    <property type="term" value="C:bacterial nucleoid"/>
    <property type="evidence" value="ECO:0007669"/>
    <property type="project" value="TreeGrafter"/>
</dbReference>
<dbReference type="GO" id="GO:0030894">
    <property type="term" value="C:replisome"/>
    <property type="evidence" value="ECO:0007669"/>
    <property type="project" value="TreeGrafter"/>
</dbReference>
<evidence type="ECO:0000256" key="11">
    <source>
        <dbReference type="ARBA" id="ARBA00044535"/>
    </source>
</evidence>
<evidence type="ECO:0000256" key="3">
    <source>
        <dbReference type="ARBA" id="ARBA00022741"/>
    </source>
</evidence>
<dbReference type="GO" id="GO:0016787">
    <property type="term" value="F:hydrolase activity"/>
    <property type="evidence" value="ECO:0007669"/>
    <property type="project" value="UniProtKB-KW"/>
</dbReference>
<dbReference type="Pfam" id="PF16124">
    <property type="entry name" value="RecQ_Zn_bind"/>
    <property type="match status" value="1"/>
</dbReference>
<dbReference type="InterPro" id="IPR004589">
    <property type="entry name" value="DNA_helicase_ATP-dep_RecQ"/>
</dbReference>
<dbReference type="FunFam" id="3.40.50.300:FF:001389">
    <property type="entry name" value="ATP-dependent DNA helicase RecQ"/>
    <property type="match status" value="1"/>
</dbReference>
<dbReference type="GO" id="GO:0009378">
    <property type="term" value="F:four-way junction helicase activity"/>
    <property type="evidence" value="ECO:0007669"/>
    <property type="project" value="TreeGrafter"/>
</dbReference>
<evidence type="ECO:0000256" key="10">
    <source>
        <dbReference type="ARBA" id="ARBA00034808"/>
    </source>
</evidence>
<keyword evidence="6" id="KW-0067">ATP-binding</keyword>
<dbReference type="PANTHER" id="PTHR13710">
    <property type="entry name" value="DNA HELICASE RECQ FAMILY MEMBER"/>
    <property type="match status" value="1"/>
</dbReference>
<reference evidence="15 16" key="1">
    <citation type="submission" date="2020-10" db="EMBL/GenBank/DDBJ databases">
        <title>Connecting structure to function with the recovery of over 1000 high-quality activated sludge metagenome-assembled genomes encoding full-length rRNA genes using long-read sequencing.</title>
        <authorList>
            <person name="Singleton C.M."/>
            <person name="Petriglieri F."/>
            <person name="Kristensen J.M."/>
            <person name="Kirkegaard R.H."/>
            <person name="Michaelsen T.Y."/>
            <person name="Andersen M.H."/>
            <person name="Karst S.M."/>
            <person name="Dueholm M.S."/>
            <person name="Nielsen P.H."/>
            <person name="Albertsen M."/>
        </authorList>
    </citation>
    <scope>NUCLEOTIDE SEQUENCE [LARGE SCALE GENOMIC DNA]</scope>
    <source>
        <strain evidence="15">Ribe_18-Q3-R11-54_MAXAC.273</strain>
    </source>
</reference>
<dbReference type="InterPro" id="IPR002464">
    <property type="entry name" value="DNA/RNA_helicase_DEAH_CS"/>
</dbReference>
<dbReference type="SMART" id="SM00490">
    <property type="entry name" value="HELICc"/>
    <property type="match status" value="1"/>
</dbReference>
<dbReference type="Pfam" id="PF00271">
    <property type="entry name" value="Helicase_C"/>
    <property type="match status" value="1"/>
</dbReference>
<evidence type="ECO:0000256" key="4">
    <source>
        <dbReference type="ARBA" id="ARBA00022801"/>
    </source>
</evidence>
<dbReference type="GO" id="GO:0005737">
    <property type="term" value="C:cytoplasm"/>
    <property type="evidence" value="ECO:0007669"/>
    <property type="project" value="TreeGrafter"/>
</dbReference>